<accession>A0A2N8PTH2</accession>
<dbReference type="EMBL" id="RYZS01000002">
    <property type="protein sequence ID" value="RVU92445.1"/>
    <property type="molecule type" value="Genomic_DNA"/>
</dbReference>
<evidence type="ECO:0000313" key="4">
    <source>
        <dbReference type="Proteomes" id="UP000288388"/>
    </source>
</evidence>
<protein>
    <submittedName>
        <fullName evidence="2">DUF2922 family protein</fullName>
    </submittedName>
</protein>
<dbReference type="Proteomes" id="UP001264335">
    <property type="component" value="Unassembled WGS sequence"/>
</dbReference>
<dbReference type="AlphaFoldDB" id="A0A2N8PTH2"/>
<dbReference type="RefSeq" id="WP_102873142.1">
    <property type="nucleotide sequence ID" value="NZ_JAEMPA010000410.1"/>
</dbReference>
<evidence type="ECO:0000256" key="1">
    <source>
        <dbReference type="SAM" id="MobiDB-lite"/>
    </source>
</evidence>
<feature type="region of interest" description="Disordered" evidence="1">
    <location>
        <begin position="135"/>
        <end position="185"/>
    </location>
</feature>
<gene>
    <name evidence="3" type="ORF">EK398_18145</name>
    <name evidence="2" type="ORF">P7D79_18905</name>
</gene>
<evidence type="ECO:0000313" key="5">
    <source>
        <dbReference type="Proteomes" id="UP001264335"/>
    </source>
</evidence>
<reference evidence="2 5" key="2">
    <citation type="submission" date="2023-03" db="EMBL/GenBank/DDBJ databases">
        <authorList>
            <person name="Shen W."/>
            <person name="Cai J."/>
        </authorList>
    </citation>
    <scope>NUCLEOTIDE SEQUENCE [LARGE SCALE GENOMIC DNA]</scope>
    <source>
        <strain evidence="2 5">Y2</strain>
    </source>
</reference>
<dbReference type="EMBL" id="JARPWY010000075">
    <property type="protein sequence ID" value="MDT2516300.1"/>
    <property type="molecule type" value="Genomic_DNA"/>
</dbReference>
<proteinExistence type="predicted"/>
<organism evidence="2 5">
    <name type="scientific">Enterococcus avium</name>
    <name type="common">Streptococcus avium</name>
    <dbReference type="NCBI Taxonomy" id="33945"/>
    <lineage>
        <taxon>Bacteria</taxon>
        <taxon>Bacillati</taxon>
        <taxon>Bacillota</taxon>
        <taxon>Bacilli</taxon>
        <taxon>Lactobacillales</taxon>
        <taxon>Enterococcaceae</taxon>
        <taxon>Enterococcus</taxon>
    </lineage>
</organism>
<dbReference type="Proteomes" id="UP000288388">
    <property type="component" value="Unassembled WGS sequence"/>
</dbReference>
<evidence type="ECO:0000313" key="3">
    <source>
        <dbReference type="EMBL" id="RVU92445.1"/>
    </source>
</evidence>
<feature type="compositionally biased region" description="Low complexity" evidence="1">
    <location>
        <begin position="135"/>
        <end position="145"/>
    </location>
</feature>
<evidence type="ECO:0000313" key="2">
    <source>
        <dbReference type="EMBL" id="MDT2516300.1"/>
    </source>
</evidence>
<dbReference type="InterPro" id="IPR021321">
    <property type="entry name" value="DUF2922"/>
</dbReference>
<dbReference type="Pfam" id="PF11148">
    <property type="entry name" value="DUF2922"/>
    <property type="match status" value="1"/>
</dbReference>
<name>A0A2N8PTH2_ENTAV</name>
<reference evidence="3 4" key="1">
    <citation type="submission" date="2018-12" db="EMBL/GenBank/DDBJ databases">
        <title>A novel vanA-carrying plasmid in a clinical isolate of Enterococcus avium.</title>
        <authorList>
            <person name="Bernasconi O.J."/>
            <person name="Luzzaro F."/>
            <person name="Endimiani A."/>
        </authorList>
    </citation>
    <scope>NUCLEOTIDE SEQUENCE [LARGE SCALE GENOMIC DNA]</scope>
    <source>
        <strain evidence="3 4">LC0559/18</strain>
    </source>
</reference>
<feature type="compositionally biased region" description="Basic and acidic residues" evidence="1">
    <location>
        <begin position="174"/>
        <end position="185"/>
    </location>
</feature>
<comment type="caution">
    <text evidence="2">The sequence shown here is derived from an EMBL/GenBank/DDBJ whole genome shotgun (WGS) entry which is preliminary data.</text>
</comment>
<sequence>MITESTKLVTTFFNSDRKKHNWTYQDVDTSLSAEEIKEACELLTTLDLFEQDGVKLFDSVVTAKFVSTKVTTLFDLKNEIDVDQTEPFYEATCEEVGCFEVSEKQEESEHIQLQLPVAIVPFSKTQLSLEANEPVTHPATVAAPANRSTEQPTRKEANNKKGLIQRMFRRKQRNKDDPADHESGS</sequence>